<reference evidence="1" key="3">
    <citation type="submission" date="2025-09" db="UniProtKB">
        <authorList>
            <consortium name="Ensembl"/>
        </authorList>
    </citation>
    <scope>IDENTIFICATION</scope>
</reference>
<dbReference type="AlphaFoldDB" id="A0A7N9CRU7"/>
<sequence length="175" mass="19040">YLLNVSYVSDVLPQPIEPACLPSLSSPLHSLDSTLNFKLSFEVSQGWGRVVRFFCLFVFEPEVLLLAPRLECNVLISAQCNLPFPGSRDSPASASQVAGITGTRHHSWVNFFFFFCIFGKTGFRHVGQADLELLTSGDPPASASQSAGITGVSHCAWLGGWLLTYRASSPFQGLL</sequence>
<evidence type="ECO:0000313" key="1">
    <source>
        <dbReference type="Ensembl" id="ENSMFAP00000054094.1"/>
    </source>
</evidence>
<protein>
    <submittedName>
        <fullName evidence="1">Uncharacterized protein</fullName>
    </submittedName>
</protein>
<reference evidence="1" key="2">
    <citation type="submission" date="2025-08" db="UniProtKB">
        <authorList>
            <consortium name="Ensembl"/>
        </authorList>
    </citation>
    <scope>IDENTIFICATION</scope>
</reference>
<dbReference type="GeneTree" id="ENSGT01120000271815"/>
<keyword evidence="2" id="KW-1185">Reference proteome</keyword>
<dbReference type="PANTHER" id="PTHR12138">
    <property type="entry name" value="PRIMATE-EXPANDED PROTEIN FAMILY"/>
    <property type="match status" value="1"/>
</dbReference>
<name>A0A7N9CRU7_MACFA</name>
<organism evidence="1 2">
    <name type="scientific">Macaca fascicularis</name>
    <name type="common">Crab-eating macaque</name>
    <name type="synonym">Cynomolgus monkey</name>
    <dbReference type="NCBI Taxonomy" id="9541"/>
    <lineage>
        <taxon>Eukaryota</taxon>
        <taxon>Metazoa</taxon>
        <taxon>Chordata</taxon>
        <taxon>Craniata</taxon>
        <taxon>Vertebrata</taxon>
        <taxon>Euteleostomi</taxon>
        <taxon>Mammalia</taxon>
        <taxon>Eutheria</taxon>
        <taxon>Euarchontoglires</taxon>
        <taxon>Primates</taxon>
        <taxon>Haplorrhini</taxon>
        <taxon>Catarrhini</taxon>
        <taxon>Cercopithecidae</taxon>
        <taxon>Cercopithecinae</taxon>
        <taxon>Macaca</taxon>
    </lineage>
</organism>
<evidence type="ECO:0000313" key="2">
    <source>
        <dbReference type="Proteomes" id="UP000233100"/>
    </source>
</evidence>
<accession>A0A7N9CRU7</accession>
<dbReference type="PRINTS" id="PR02045">
    <property type="entry name" value="F138DOMAIN"/>
</dbReference>
<dbReference type="PANTHER" id="PTHR12138:SF152">
    <property type="entry name" value="C2H2-TYPE DOMAIN-CONTAINING PROTEIN"/>
    <property type="match status" value="1"/>
</dbReference>
<reference evidence="1 2" key="1">
    <citation type="submission" date="2013-03" db="EMBL/GenBank/DDBJ databases">
        <authorList>
            <person name="Warren W."/>
            <person name="Wilson R.K."/>
        </authorList>
    </citation>
    <scope>NUCLEOTIDE SEQUENCE</scope>
</reference>
<dbReference type="Proteomes" id="UP000233100">
    <property type="component" value="Chromosome 1"/>
</dbReference>
<proteinExistence type="predicted"/>
<dbReference type="Ensembl" id="ENSMFAT00000072669.1">
    <property type="protein sequence ID" value="ENSMFAP00000054094.1"/>
    <property type="gene ID" value="ENSMFAG00000060954.1"/>
</dbReference>